<dbReference type="Proteomes" id="UP000701341">
    <property type="component" value="Unassembled WGS sequence"/>
</dbReference>
<proteinExistence type="predicted"/>
<organism evidence="2 3">
    <name type="scientific">Penicillium crustosum</name>
    <name type="common">Blue mold fungus</name>
    <dbReference type="NCBI Taxonomy" id="36656"/>
    <lineage>
        <taxon>Eukaryota</taxon>
        <taxon>Fungi</taxon>
        <taxon>Dikarya</taxon>
        <taxon>Ascomycota</taxon>
        <taxon>Pezizomycotina</taxon>
        <taxon>Eurotiomycetes</taxon>
        <taxon>Eurotiomycetidae</taxon>
        <taxon>Eurotiales</taxon>
        <taxon>Aspergillaceae</taxon>
        <taxon>Penicillium</taxon>
    </lineage>
</organism>
<protein>
    <submittedName>
        <fullName evidence="2">Uncharacterized protein</fullName>
    </submittedName>
</protein>
<feature type="signal peptide" evidence="1">
    <location>
        <begin position="1"/>
        <end position="20"/>
    </location>
</feature>
<dbReference type="EMBL" id="JAAOZQ010000138">
    <property type="protein sequence ID" value="KAF7516435.1"/>
    <property type="molecule type" value="Genomic_DNA"/>
</dbReference>
<sequence>MRRAATLLQLPLFLAAQALGSEDVNYSPEENYRPRNVTGLDYYYYPWIGSYYNGSAVFTISNVQPRDNRIESEIEEEGELELCGQLQNITYTWSYPAILAITEIEPEDKRPENTNPIDVSLFTSYSNFTQYFNDYMDSGSMQDWDMPFVFESIEMSRYSYPMGRDTKPDFNLTVAEETGNGLPFRVTGSSELERNPLGSLQMNMSTCSRTEGWWGVSPISLDSDLDDVSGVTNPTVQLTFDDSSTNFIIRSWVVANTLGEGDEETPRISARLTIEFLGRIDAARSDVLNEGTPVMWIPSMGFGNNSLSLDYESGALAAAGVSIRQICSILGVVLAYILI</sequence>
<feature type="chain" id="PRO_5040492415" evidence="1">
    <location>
        <begin position="21"/>
        <end position="339"/>
    </location>
</feature>
<comment type="caution">
    <text evidence="2">The sequence shown here is derived from an EMBL/GenBank/DDBJ whole genome shotgun (WGS) entry which is preliminary data.</text>
</comment>
<evidence type="ECO:0000313" key="2">
    <source>
        <dbReference type="EMBL" id="KAF7516435.1"/>
    </source>
</evidence>
<evidence type="ECO:0000313" key="3">
    <source>
        <dbReference type="Proteomes" id="UP000701341"/>
    </source>
</evidence>
<keyword evidence="3" id="KW-1185">Reference proteome</keyword>
<evidence type="ECO:0000256" key="1">
    <source>
        <dbReference type="SAM" id="SignalP"/>
    </source>
</evidence>
<accession>A0A9P5GA85</accession>
<keyword evidence="1" id="KW-0732">Signal</keyword>
<name>A0A9P5GA85_PENCR</name>
<gene>
    <name evidence="2" type="ORF">PCG10_002137</name>
</gene>
<dbReference type="AlphaFoldDB" id="A0A9P5GA85"/>
<reference evidence="2" key="1">
    <citation type="submission" date="2020-02" db="EMBL/GenBank/DDBJ databases">
        <authorList>
            <person name="Lichtner F.J."/>
        </authorList>
    </citation>
    <scope>NUCLEOTIDE SEQUENCE</scope>
    <source>
        <strain evidence="2">G10</strain>
    </source>
</reference>